<dbReference type="PATRIC" id="fig|1265738.3.peg.5585"/>
<accession>M5REG9</accession>
<name>M5REG9_9BACT</name>
<dbReference type="EMBL" id="ANOG01000792">
    <property type="protein sequence ID" value="EMI17486.1"/>
    <property type="molecule type" value="Genomic_DNA"/>
</dbReference>
<comment type="caution">
    <text evidence="1">The sequence shown here is derived from an EMBL/GenBank/DDBJ whole genome shotgun (WGS) entry which is preliminary data.</text>
</comment>
<dbReference type="Proteomes" id="UP000011991">
    <property type="component" value="Unassembled WGS sequence"/>
</dbReference>
<keyword evidence="2" id="KW-1185">Reference proteome</keyword>
<gene>
    <name evidence="1" type="ORF">RMSM_05579</name>
</gene>
<reference evidence="1 2" key="1">
    <citation type="journal article" date="2013" name="Mar. Genomics">
        <title>Expression of sulfatases in Rhodopirellula baltica and the diversity of sulfatases in the genus Rhodopirellula.</title>
        <authorList>
            <person name="Wegner C.E."/>
            <person name="Richter-Heitmann T."/>
            <person name="Klindworth A."/>
            <person name="Klockow C."/>
            <person name="Richter M."/>
            <person name="Achstetter T."/>
            <person name="Glockner F.O."/>
            <person name="Harder J."/>
        </authorList>
    </citation>
    <scope>NUCLEOTIDE SEQUENCE [LARGE SCALE GENOMIC DNA]</scope>
    <source>
        <strain evidence="1 2">SM1</strain>
    </source>
</reference>
<organism evidence="1 2">
    <name type="scientific">Rhodopirellula maiorica SM1</name>
    <dbReference type="NCBI Taxonomy" id="1265738"/>
    <lineage>
        <taxon>Bacteria</taxon>
        <taxon>Pseudomonadati</taxon>
        <taxon>Planctomycetota</taxon>
        <taxon>Planctomycetia</taxon>
        <taxon>Pirellulales</taxon>
        <taxon>Pirellulaceae</taxon>
        <taxon>Novipirellula</taxon>
    </lineage>
</organism>
<proteinExistence type="predicted"/>
<sequence length="82" mass="9275">MSLDRQVSLPLITNEWCELKDQPTVRFIFGERDALWLLRDSNSPPPSENVSNNLNTKRGFANVAGCRKLVQIRFEAGISAKN</sequence>
<dbReference type="AlphaFoldDB" id="M5REG9"/>
<evidence type="ECO:0000313" key="1">
    <source>
        <dbReference type="EMBL" id="EMI17486.1"/>
    </source>
</evidence>
<protein>
    <submittedName>
        <fullName evidence="1">Uncharacterized protein</fullName>
    </submittedName>
</protein>
<evidence type="ECO:0000313" key="2">
    <source>
        <dbReference type="Proteomes" id="UP000011991"/>
    </source>
</evidence>